<accession>A0A9X2PKL8</accession>
<gene>
    <name evidence="1" type="ORF">NVS89_18155</name>
</gene>
<evidence type="ECO:0000313" key="2">
    <source>
        <dbReference type="Proteomes" id="UP001151088"/>
    </source>
</evidence>
<proteinExistence type="predicted"/>
<keyword evidence="2" id="KW-1185">Reference proteome</keyword>
<dbReference type="EMBL" id="JANTHZ010000009">
    <property type="protein sequence ID" value="MCS0497012.1"/>
    <property type="molecule type" value="Genomic_DNA"/>
</dbReference>
<name>A0A9X2PKL8_9HYPH</name>
<organism evidence="1 2">
    <name type="scientific">Ancylobacter mangrovi</name>
    <dbReference type="NCBI Taxonomy" id="2972472"/>
    <lineage>
        <taxon>Bacteria</taxon>
        <taxon>Pseudomonadati</taxon>
        <taxon>Pseudomonadota</taxon>
        <taxon>Alphaproteobacteria</taxon>
        <taxon>Hyphomicrobiales</taxon>
        <taxon>Xanthobacteraceae</taxon>
        <taxon>Ancylobacter</taxon>
    </lineage>
</organism>
<comment type="caution">
    <text evidence="1">The sequence shown here is derived from an EMBL/GenBank/DDBJ whole genome shotgun (WGS) entry which is preliminary data.</text>
</comment>
<dbReference type="Proteomes" id="UP001151088">
    <property type="component" value="Unassembled WGS sequence"/>
</dbReference>
<protein>
    <submittedName>
        <fullName evidence="1">Uncharacterized protein</fullName>
    </submittedName>
</protein>
<dbReference type="AlphaFoldDB" id="A0A9X2PKL8"/>
<dbReference type="RefSeq" id="WP_258734168.1">
    <property type="nucleotide sequence ID" value="NZ_JANTHZ010000009.1"/>
</dbReference>
<reference evidence="1" key="1">
    <citation type="submission" date="2022-08" db="EMBL/GenBank/DDBJ databases">
        <authorList>
            <person name="Li F."/>
        </authorList>
    </citation>
    <scope>NUCLEOTIDE SEQUENCE</scope>
    <source>
        <strain evidence="1">MQZ15Z-1</strain>
    </source>
</reference>
<evidence type="ECO:0000313" key="1">
    <source>
        <dbReference type="EMBL" id="MCS0497012.1"/>
    </source>
</evidence>
<sequence length="96" mass="10765">MKLTLAIVAAFVMLHVAGSDRADAQAYPRSPSAALEHGGSQRGWQNICREREITRRVGSNRLITFRAASCSPVWIGQLYFSNGRYYTDPTFLNPLY</sequence>